<sequence length="85" mass="9197">MSGCQAPRRSTPGGQARESDAVIEPVLMLRLVLHLAPRPAEGFATSVLQLLGPALRVPGHTTLRRRSRSFVGGSRRWSRTTGCTC</sequence>
<keyword evidence="3" id="KW-1185">Reference proteome</keyword>
<dbReference type="EMBL" id="JAEUXJ010000012">
    <property type="protein sequence ID" value="MBL6458202.1"/>
    <property type="molecule type" value="Genomic_DNA"/>
</dbReference>
<proteinExistence type="predicted"/>
<comment type="caution">
    <text evidence="2">The sequence shown here is derived from an EMBL/GenBank/DDBJ whole genome shotgun (WGS) entry which is preliminary data.</text>
</comment>
<evidence type="ECO:0000313" key="2">
    <source>
        <dbReference type="EMBL" id="MBL6458202.1"/>
    </source>
</evidence>
<dbReference type="InterPro" id="IPR025668">
    <property type="entry name" value="Tnp_DDE_dom"/>
</dbReference>
<protein>
    <submittedName>
        <fullName evidence="2">Transposase</fullName>
    </submittedName>
</protein>
<accession>A0ABS1V991</accession>
<gene>
    <name evidence="2" type="ORF">JMJ55_22960</name>
</gene>
<dbReference type="RefSeq" id="WP_202827970.1">
    <property type="nucleotide sequence ID" value="NZ_JAEUXJ010000012.1"/>
</dbReference>
<name>A0ABS1V991_9PROT</name>
<organism evidence="2 3">
    <name type="scientific">Belnapia mucosa</name>
    <dbReference type="NCBI Taxonomy" id="2804532"/>
    <lineage>
        <taxon>Bacteria</taxon>
        <taxon>Pseudomonadati</taxon>
        <taxon>Pseudomonadota</taxon>
        <taxon>Alphaproteobacteria</taxon>
        <taxon>Acetobacterales</taxon>
        <taxon>Roseomonadaceae</taxon>
        <taxon>Belnapia</taxon>
    </lineage>
</organism>
<dbReference type="Pfam" id="PF13737">
    <property type="entry name" value="DDE_Tnp_1_5"/>
    <property type="match status" value="1"/>
</dbReference>
<evidence type="ECO:0000259" key="1">
    <source>
        <dbReference type="Pfam" id="PF13737"/>
    </source>
</evidence>
<feature type="domain" description="Transposase DDE" evidence="1">
    <location>
        <begin position="9"/>
        <end position="69"/>
    </location>
</feature>
<evidence type="ECO:0000313" key="3">
    <source>
        <dbReference type="Proteomes" id="UP000606490"/>
    </source>
</evidence>
<dbReference type="Proteomes" id="UP000606490">
    <property type="component" value="Unassembled WGS sequence"/>
</dbReference>
<reference evidence="2 3" key="1">
    <citation type="submission" date="2021-01" db="EMBL/GenBank/DDBJ databases">
        <title>Belnapia mucosa sp. nov. and Belnapia arida sp. nov., isolated from the Tabernas Desert (Almeria, Spain).</title>
        <authorList>
            <person name="Molina-Menor E."/>
            <person name="Vidal-Verdu A."/>
            <person name="Calonge A."/>
            <person name="Satari L."/>
            <person name="Pereto Magraner J."/>
            <person name="Porcar Miralles M."/>
        </authorList>
    </citation>
    <scope>NUCLEOTIDE SEQUENCE [LARGE SCALE GENOMIC DNA]</scope>
    <source>
        <strain evidence="2 3">T6</strain>
    </source>
</reference>